<keyword evidence="2" id="KW-1185">Reference proteome</keyword>
<reference evidence="1 2" key="1">
    <citation type="submission" date="2018-04" db="EMBL/GenBank/DDBJ databases">
        <authorList>
            <person name="Zhang X."/>
            <person name="Yuan J."/>
            <person name="Li F."/>
            <person name="Xiang J."/>
        </authorList>
    </citation>
    <scope>NUCLEOTIDE SEQUENCE [LARGE SCALE GENOMIC DNA]</scope>
    <source>
        <tissue evidence="1">Muscle</tissue>
    </source>
</reference>
<dbReference type="EMBL" id="QCYY01001641">
    <property type="protein sequence ID" value="ROT76572.1"/>
    <property type="molecule type" value="Genomic_DNA"/>
</dbReference>
<comment type="caution">
    <text evidence="1">The sequence shown here is derived from an EMBL/GenBank/DDBJ whole genome shotgun (WGS) entry which is preliminary data.</text>
</comment>
<gene>
    <name evidence="1" type="ORF">C7M84_004843</name>
</gene>
<dbReference type="Proteomes" id="UP000283509">
    <property type="component" value="Unassembled WGS sequence"/>
</dbReference>
<reference evidence="1 2" key="2">
    <citation type="submission" date="2019-01" db="EMBL/GenBank/DDBJ databases">
        <title>The decoding of complex shrimp genome reveals the adaptation for benthos swimmer, frequently molting mechanism and breeding impact on genome.</title>
        <authorList>
            <person name="Sun Y."/>
            <person name="Gao Y."/>
            <person name="Yu Y."/>
        </authorList>
    </citation>
    <scope>NUCLEOTIDE SEQUENCE [LARGE SCALE GENOMIC DNA]</scope>
    <source>
        <tissue evidence="1">Muscle</tissue>
    </source>
</reference>
<sequence length="671" mass="73673">MSCSFFPYISPCFLSSYLPSLPPCQSSIPILILSFSSLHSSYYLSHIPSLLPSLPPFFPPILPLFSLLPSLPPSLLSSLPPFFPIPPPSSPLLSSSPFPSPYFCTSVWHVPSSPLSLPSLFLFLLSSLPSTSHFPFLFLFVVLFLFSFLSSRSSAHPSFLPWNRYSLFSNPPPSLLSSLLHPSIPFLPPSLISPLLTFVNNSLLLFSSFLYPFPYPSLPPTIPPYFSFPHLLFSLPPPIYPSSPLFPVLPRSLFPWIIRIKSRYLFWRFSPLPLPPSSLPLCFLLSFFFKPFPSLPSSLSTLLIHPFSPFLRFHSFHPSLLSPSLYKGFPPSLQPFSYILSPCRFPLLSLFSSLLPSSPFLPPFLLPSPSSSLSSPRIIRIKQTSSLPALSPPSLPLPFPPLPPSPSHPFPFPFPPSVAFFSPRIIRIKQTSSLPAAPPSLSPFPSLLSLLSSLSFLSFFLPFPFPPSVAFFSPRIIRIKQTSSLPAAFPLPLSPSLPSSPSSPSSPSHPSFSLSLSLPPSVAFFSQNYTDKTDIPLSPAFPPLSPPFPFPPLPPLLLSFLSLPFPSSNITDKTDILSPCRFPPPSLPSLPPLLLSLSPIPSLLPSLPFPPSVAFFSPRIIRIKQTSSSCRFPLPLSLPFPPLLLSSLSSLPSFFLPSLPPSLSSPQELYG</sequence>
<accession>A0A423TJD6</accession>
<evidence type="ECO:0000313" key="2">
    <source>
        <dbReference type="Proteomes" id="UP000283509"/>
    </source>
</evidence>
<evidence type="ECO:0000313" key="1">
    <source>
        <dbReference type="EMBL" id="ROT76572.1"/>
    </source>
</evidence>
<protein>
    <submittedName>
        <fullName evidence="1">Uncharacterized protein</fullName>
    </submittedName>
</protein>
<dbReference type="AlphaFoldDB" id="A0A423TJD6"/>
<name>A0A423TJD6_PENVA</name>
<proteinExistence type="predicted"/>
<organism evidence="1 2">
    <name type="scientific">Penaeus vannamei</name>
    <name type="common">Whiteleg shrimp</name>
    <name type="synonym">Litopenaeus vannamei</name>
    <dbReference type="NCBI Taxonomy" id="6689"/>
    <lineage>
        <taxon>Eukaryota</taxon>
        <taxon>Metazoa</taxon>
        <taxon>Ecdysozoa</taxon>
        <taxon>Arthropoda</taxon>
        <taxon>Crustacea</taxon>
        <taxon>Multicrustacea</taxon>
        <taxon>Malacostraca</taxon>
        <taxon>Eumalacostraca</taxon>
        <taxon>Eucarida</taxon>
        <taxon>Decapoda</taxon>
        <taxon>Dendrobranchiata</taxon>
        <taxon>Penaeoidea</taxon>
        <taxon>Penaeidae</taxon>
        <taxon>Penaeus</taxon>
    </lineage>
</organism>